<evidence type="ECO:0000256" key="2">
    <source>
        <dbReference type="ARBA" id="ARBA00022552"/>
    </source>
</evidence>
<evidence type="ECO:0000256" key="7">
    <source>
        <dbReference type="PROSITE-ProRule" id="PRU00221"/>
    </source>
</evidence>
<keyword evidence="5 6" id="KW-0539">Nucleus</keyword>
<evidence type="ECO:0000259" key="9">
    <source>
        <dbReference type="Pfam" id="PF08154"/>
    </source>
</evidence>
<dbReference type="GO" id="GO:0005654">
    <property type="term" value="C:nucleoplasm"/>
    <property type="evidence" value="ECO:0007669"/>
    <property type="project" value="UniProtKB-SubCell"/>
</dbReference>
<reference evidence="10" key="2">
    <citation type="submission" date="2020-02" db="EMBL/GenBank/DDBJ databases">
        <authorList>
            <person name="Gilchrist C.L.M."/>
            <person name="Chooi Y.-H."/>
        </authorList>
    </citation>
    <scope>NUCLEOTIDE SEQUENCE</scope>
    <source>
        <strain evidence="10">MST-FP2251</strain>
    </source>
</reference>
<feature type="repeat" description="WD" evidence="7">
    <location>
        <begin position="219"/>
        <end position="260"/>
    </location>
</feature>
<comment type="function">
    <text evidence="6">Component of the NOP7 complex, which is required for maturation of the 25S and 5.8S ribosomal RNAs and formation of the 60S ribosome.</text>
</comment>
<keyword evidence="3 7" id="KW-0853">WD repeat</keyword>
<proteinExistence type="inferred from homology"/>
<dbReference type="InterPro" id="IPR015943">
    <property type="entry name" value="WD40/YVTN_repeat-like_dom_sf"/>
</dbReference>
<accession>A0AAD4CBT4</accession>
<feature type="repeat" description="WD" evidence="7">
    <location>
        <begin position="380"/>
        <end position="422"/>
    </location>
</feature>
<dbReference type="GO" id="GO:0000466">
    <property type="term" value="P:maturation of 5.8S rRNA from tricistronic rRNA transcript (SSU-rRNA, 5.8S rRNA, LSU-rRNA)"/>
    <property type="evidence" value="ECO:0007669"/>
    <property type="project" value="UniProtKB-UniRule"/>
</dbReference>
<dbReference type="Proteomes" id="UP001194746">
    <property type="component" value="Unassembled WGS sequence"/>
</dbReference>
<evidence type="ECO:0000256" key="8">
    <source>
        <dbReference type="SAM" id="MobiDB-lite"/>
    </source>
</evidence>
<keyword evidence="2 6" id="KW-0698">rRNA processing</keyword>
<evidence type="ECO:0000256" key="5">
    <source>
        <dbReference type="ARBA" id="ARBA00023242"/>
    </source>
</evidence>
<dbReference type="PROSITE" id="PS50082">
    <property type="entry name" value="WD_REPEATS_2"/>
    <property type="match status" value="5"/>
</dbReference>
<dbReference type="EMBL" id="VCAU01000199">
    <property type="protein sequence ID" value="KAF9882963.1"/>
    <property type="molecule type" value="Genomic_DNA"/>
</dbReference>
<evidence type="ECO:0000313" key="11">
    <source>
        <dbReference type="Proteomes" id="UP001194746"/>
    </source>
</evidence>
<dbReference type="GO" id="GO:0000463">
    <property type="term" value="P:maturation of LSU-rRNA from tricistronic rRNA transcript (SSU-rRNA, 5.8S rRNA, LSU-rRNA)"/>
    <property type="evidence" value="ECO:0007669"/>
    <property type="project" value="UniProtKB-UniRule"/>
</dbReference>
<feature type="repeat" description="WD" evidence="7">
    <location>
        <begin position="138"/>
        <end position="165"/>
    </location>
</feature>
<evidence type="ECO:0000256" key="3">
    <source>
        <dbReference type="ARBA" id="ARBA00022574"/>
    </source>
</evidence>
<dbReference type="InterPro" id="IPR001680">
    <property type="entry name" value="WD40_rpt"/>
</dbReference>
<dbReference type="HAMAP" id="MF_03029">
    <property type="entry name" value="WDR12"/>
    <property type="match status" value="1"/>
</dbReference>
<evidence type="ECO:0000256" key="1">
    <source>
        <dbReference type="ARBA" id="ARBA00022517"/>
    </source>
</evidence>
<evidence type="ECO:0000256" key="6">
    <source>
        <dbReference type="HAMAP-Rule" id="MF_03029"/>
    </source>
</evidence>
<reference evidence="10" key="1">
    <citation type="journal article" date="2019" name="Beilstein J. Org. Chem.">
        <title>Nanangenines: drimane sesquiterpenoids as the dominant metabolite cohort of a novel Australian fungus, Aspergillus nanangensis.</title>
        <authorList>
            <person name="Lacey H.J."/>
            <person name="Gilchrist C.L.M."/>
            <person name="Crombie A."/>
            <person name="Kalaitzis J.A."/>
            <person name="Vuong D."/>
            <person name="Rutledge P.J."/>
            <person name="Turner P."/>
            <person name="Pitt J.I."/>
            <person name="Lacey E."/>
            <person name="Chooi Y.H."/>
            <person name="Piggott A.M."/>
        </authorList>
    </citation>
    <scope>NUCLEOTIDE SEQUENCE</scope>
    <source>
        <strain evidence="10">MST-FP2251</strain>
    </source>
</reference>
<comment type="similarity">
    <text evidence="6">Belongs to the WD repeat WDR12/YTM1 family.</text>
</comment>
<dbReference type="Pfam" id="PF00400">
    <property type="entry name" value="WD40"/>
    <property type="match status" value="5"/>
</dbReference>
<feature type="domain" description="NLE" evidence="9">
    <location>
        <begin position="21"/>
        <end position="85"/>
    </location>
</feature>
<feature type="repeat" description="WD" evidence="7">
    <location>
        <begin position="170"/>
        <end position="210"/>
    </location>
</feature>
<dbReference type="CDD" id="cd00200">
    <property type="entry name" value="WD40"/>
    <property type="match status" value="1"/>
</dbReference>
<evidence type="ECO:0000256" key="4">
    <source>
        <dbReference type="ARBA" id="ARBA00022737"/>
    </source>
</evidence>
<dbReference type="SMART" id="SM00320">
    <property type="entry name" value="WD40"/>
    <property type="match status" value="7"/>
</dbReference>
<dbReference type="PANTHER" id="PTHR19855">
    <property type="entry name" value="WD40 REPEAT PROTEIN 12, 37"/>
    <property type="match status" value="1"/>
</dbReference>
<evidence type="ECO:0000313" key="10">
    <source>
        <dbReference type="EMBL" id="KAF9882963.1"/>
    </source>
</evidence>
<feature type="region of interest" description="Disordered" evidence="8">
    <location>
        <begin position="252"/>
        <end position="283"/>
    </location>
</feature>
<organism evidence="10 11">
    <name type="scientific">Aspergillus nanangensis</name>
    <dbReference type="NCBI Taxonomy" id="2582783"/>
    <lineage>
        <taxon>Eukaryota</taxon>
        <taxon>Fungi</taxon>
        <taxon>Dikarya</taxon>
        <taxon>Ascomycota</taxon>
        <taxon>Pezizomycotina</taxon>
        <taxon>Eurotiomycetes</taxon>
        <taxon>Eurotiomycetidae</taxon>
        <taxon>Eurotiales</taxon>
        <taxon>Aspergillaceae</taxon>
        <taxon>Aspergillus</taxon>
        <taxon>Aspergillus subgen. Circumdati</taxon>
    </lineage>
</organism>
<dbReference type="InterPro" id="IPR012972">
    <property type="entry name" value="NLE"/>
</dbReference>
<comment type="subcellular location">
    <subcellularLocation>
        <location evidence="6">Nucleus</location>
        <location evidence="6">Nucleolus</location>
    </subcellularLocation>
    <subcellularLocation>
        <location evidence="6">Nucleus</location>
        <location evidence="6">Nucleoplasm</location>
    </subcellularLocation>
</comment>
<name>A0AAD4CBT4_ASPNN</name>
<comment type="subunit">
    <text evidence="6">Component of the NOP7 complex, composed of ERB1, NOP7 and YTM1. Within the NOP7 complex ERB1 appears to interact directly with NOP7 and YTM1. The NOP7 complex also associates with the 66S pre-ribosome.</text>
</comment>
<dbReference type="GO" id="GO:0070545">
    <property type="term" value="C:PeBoW complex"/>
    <property type="evidence" value="ECO:0007669"/>
    <property type="project" value="TreeGrafter"/>
</dbReference>
<dbReference type="Pfam" id="PF08154">
    <property type="entry name" value="NLE"/>
    <property type="match status" value="1"/>
</dbReference>
<dbReference type="Gene3D" id="2.130.10.10">
    <property type="entry name" value="YVTN repeat-like/Quinoprotein amine dehydrogenase"/>
    <property type="match status" value="1"/>
</dbReference>
<feature type="repeat" description="WD" evidence="7">
    <location>
        <begin position="293"/>
        <end position="335"/>
    </location>
</feature>
<dbReference type="PANTHER" id="PTHR19855:SF11">
    <property type="entry name" value="RIBOSOME BIOGENESIS PROTEIN WDR12"/>
    <property type="match status" value="1"/>
</dbReference>
<dbReference type="InterPro" id="IPR036322">
    <property type="entry name" value="WD40_repeat_dom_sf"/>
</dbReference>
<protein>
    <recommendedName>
        <fullName evidence="6">Ribosome biogenesis protein YTM1</fullName>
    </recommendedName>
</protein>
<keyword evidence="1 6" id="KW-0690">Ribosome biogenesis</keyword>
<dbReference type="AlphaFoldDB" id="A0AAD4CBT4"/>
<dbReference type="PRINTS" id="PR00320">
    <property type="entry name" value="GPROTEINBRPT"/>
</dbReference>
<sequence length="487" mass="52034">MSEGMNTSATADVSQSAQRQVRVQLTSKQEDVALPDSTGPILVPTGLRRYALSTLVNNLLGNDKPIPFEFLINGSFLRTSIDEYLTANGISAETTLEIEYVRALIPPLHIASFEHDDWVSSVDVLSGTSPAASRKMVPGQERILSGSYDGFLRVWNMSSQIVATSPSATEGGHTASIKAAKFISSDSIVSAGMDRVVRLWKYSESDDGFSGKIAPQLELYGHKHYINSVAVHAPSNRILSACSDQTVGLWSTKKSDAPPAPENLLPSAASQSTKKRRLNSSVSVPQRGPLALLSGHTGPVSEAIFDAKDSTVAYSASWDHSLRTWDLVTSSLVDTRTTSHSLLSLAQLPEHNLLAAGTSARHITLIDPRVSAATIAAMTLRGHTNAVVTLARDPHSNYGLISGSHDGTCRIWDIRATKTDKDGVVGDSVYSITRQSLEEEGNAGVKRVGGEGVKVFGVCWDATVGIVSGSEDKRIQINRGEGVLSSA</sequence>
<gene>
    <name evidence="6 10" type="primary">YTM1</name>
    <name evidence="10" type="ORF">FE257_004390</name>
</gene>
<dbReference type="PROSITE" id="PS00678">
    <property type="entry name" value="WD_REPEATS_1"/>
    <property type="match status" value="3"/>
</dbReference>
<dbReference type="InterPro" id="IPR020472">
    <property type="entry name" value="WD40_PAC1"/>
</dbReference>
<dbReference type="GO" id="GO:0043021">
    <property type="term" value="F:ribonucleoprotein complex binding"/>
    <property type="evidence" value="ECO:0007669"/>
    <property type="project" value="UniProtKB-UniRule"/>
</dbReference>
<dbReference type="PROSITE" id="PS50294">
    <property type="entry name" value="WD_REPEATS_REGION"/>
    <property type="match status" value="2"/>
</dbReference>
<keyword evidence="4" id="KW-0677">Repeat</keyword>
<dbReference type="InterPro" id="IPR028599">
    <property type="entry name" value="WDR12/Ytm1"/>
</dbReference>
<dbReference type="GO" id="GO:0030687">
    <property type="term" value="C:preribosome, large subunit precursor"/>
    <property type="evidence" value="ECO:0007669"/>
    <property type="project" value="UniProtKB-UniRule"/>
</dbReference>
<dbReference type="FunFam" id="2.130.10.10:FF:000593">
    <property type="entry name" value="Ribosome biogenesis protein ytm1"/>
    <property type="match status" value="1"/>
</dbReference>
<keyword evidence="11" id="KW-1185">Reference proteome</keyword>
<dbReference type="SUPFAM" id="SSF50978">
    <property type="entry name" value="WD40 repeat-like"/>
    <property type="match status" value="1"/>
</dbReference>
<comment type="caution">
    <text evidence="10">The sequence shown here is derived from an EMBL/GenBank/DDBJ whole genome shotgun (WGS) entry which is preliminary data.</text>
</comment>
<dbReference type="InterPro" id="IPR019775">
    <property type="entry name" value="WD40_repeat_CS"/>
</dbReference>